<name>A0A6M4YBS0_AERME</name>
<keyword evidence="2" id="KW-0067">ATP-binding</keyword>
<dbReference type="InterPro" id="IPR003812">
    <property type="entry name" value="Fido"/>
</dbReference>
<evidence type="ECO:0000256" key="3">
    <source>
        <dbReference type="PIRSR" id="PIRSR640198-3"/>
    </source>
</evidence>
<dbReference type="Gene3D" id="1.10.3290.10">
    <property type="entry name" value="Fido-like domain"/>
    <property type="match status" value="1"/>
</dbReference>
<dbReference type="Pfam" id="PF02661">
    <property type="entry name" value="Fic"/>
    <property type="match status" value="1"/>
</dbReference>
<gene>
    <name evidence="5" type="ORF">E4184_15715</name>
</gene>
<proteinExistence type="predicted"/>
<dbReference type="EMBL" id="CP038441">
    <property type="protein sequence ID" value="QJT22717.1"/>
    <property type="molecule type" value="Genomic_DNA"/>
</dbReference>
<reference evidence="5 6" key="1">
    <citation type="submission" date="2019-03" db="EMBL/GenBank/DDBJ databases">
        <title>Novel transposon Tn6433 accelerates the dissemination of tet(E) in Aeromonas from aerobic biofilm under oxytetracycline stress.</title>
        <authorList>
            <person name="Shi Y."/>
            <person name="Tian Z."/>
            <person name="Zhang Y."/>
            <person name="Zhang H."/>
            <person name="Yang M."/>
        </authorList>
    </citation>
    <scope>NUCLEOTIDE SEQUENCE [LARGE SCALE GENOMIC DNA]</scope>
    <source>
        <strain evidence="5 6">T0.1-19</strain>
    </source>
</reference>
<evidence type="ECO:0000259" key="4">
    <source>
        <dbReference type="PROSITE" id="PS51459"/>
    </source>
</evidence>
<feature type="active site" evidence="1">
    <location>
        <position position="195"/>
    </location>
</feature>
<protein>
    <submittedName>
        <fullName evidence="5">Fic family protein</fullName>
    </submittedName>
</protein>
<evidence type="ECO:0000313" key="5">
    <source>
        <dbReference type="EMBL" id="QJT22717.1"/>
    </source>
</evidence>
<dbReference type="SUPFAM" id="SSF140931">
    <property type="entry name" value="Fic-like"/>
    <property type="match status" value="1"/>
</dbReference>
<dbReference type="InterPro" id="IPR036597">
    <property type="entry name" value="Fido-like_dom_sf"/>
</dbReference>
<feature type="binding site" evidence="2">
    <location>
        <begin position="240"/>
        <end position="241"/>
    </location>
    <ligand>
        <name>ATP</name>
        <dbReference type="ChEBI" id="CHEBI:30616"/>
    </ligand>
</feature>
<feature type="domain" description="Fido" evidence="4">
    <location>
        <begin position="113"/>
        <end position="264"/>
    </location>
</feature>
<keyword evidence="2" id="KW-0547">Nucleotide-binding</keyword>
<evidence type="ECO:0000313" key="6">
    <source>
        <dbReference type="Proteomes" id="UP000501427"/>
    </source>
</evidence>
<dbReference type="RefSeq" id="WP_171276543.1">
    <property type="nucleotide sequence ID" value="NZ_CAWPJG010000001.1"/>
</dbReference>
<dbReference type="PANTHER" id="PTHR13504:SF38">
    <property type="entry name" value="FIDO DOMAIN-CONTAINING PROTEIN"/>
    <property type="match status" value="1"/>
</dbReference>
<accession>A0A6M4YBS0</accession>
<dbReference type="PANTHER" id="PTHR13504">
    <property type="entry name" value="FIDO DOMAIN-CONTAINING PROTEIN DDB_G0283145"/>
    <property type="match status" value="1"/>
</dbReference>
<dbReference type="PROSITE" id="PS51459">
    <property type="entry name" value="FIDO"/>
    <property type="match status" value="1"/>
</dbReference>
<dbReference type="InterPro" id="IPR040198">
    <property type="entry name" value="Fido_containing"/>
</dbReference>
<evidence type="ECO:0000256" key="2">
    <source>
        <dbReference type="PIRSR" id="PIRSR640198-2"/>
    </source>
</evidence>
<dbReference type="GO" id="GO:0005524">
    <property type="term" value="F:ATP binding"/>
    <property type="evidence" value="ECO:0007669"/>
    <property type="project" value="UniProtKB-KW"/>
</dbReference>
<evidence type="ECO:0000256" key="1">
    <source>
        <dbReference type="PIRSR" id="PIRSR640198-1"/>
    </source>
</evidence>
<dbReference type="Proteomes" id="UP000501427">
    <property type="component" value="Chromosome"/>
</dbReference>
<dbReference type="AlphaFoldDB" id="A0A6M4YBS0"/>
<feature type="site" description="Important for autoinhibition of adenylyltransferase activity" evidence="3">
    <location>
        <position position="66"/>
    </location>
</feature>
<sequence length="389" mass="44085">MSNTPRFVHHELELLNPSFDSPLVDVLTELEHLRRLQLAGDTPAPLFFQLKGIFHLLESLGSARIEGNHTTLADYVESRVDGEIQGTDHLREISNIEHAMAYIDEVVDPGMPFTEHLIRELHTLAVSSLEREGDRTPGSYRQEGVRIAQSTHLPPEHIQVPGYMSDLVNFINRADSQKYDLMKVALAHHRFGWIHPFTNGNGRTVRLLTYALLIKYGFNVKDGGRVLNPTAVFCNDRNRYYKMLSAADEGTAEGRETWCIYVLDGILAELKKVDQLTRYAYLQEHVLLPALAYSKKRGLLTDLEFKILRLACSQQGLIKAGDLAKAIPELAKPAQRTYQINKLLEQKMLQPVQEGARQYVICFANNYLLRGVIQSLREQGFIPAQLEQA</sequence>
<organism evidence="5 6">
    <name type="scientific">Aeromonas media</name>
    <dbReference type="NCBI Taxonomy" id="651"/>
    <lineage>
        <taxon>Bacteria</taxon>
        <taxon>Pseudomonadati</taxon>
        <taxon>Pseudomonadota</taxon>
        <taxon>Gammaproteobacteria</taxon>
        <taxon>Aeromonadales</taxon>
        <taxon>Aeromonadaceae</taxon>
        <taxon>Aeromonas</taxon>
    </lineage>
</organism>